<dbReference type="Proteomes" id="UP000403266">
    <property type="component" value="Unassembled WGS sequence"/>
</dbReference>
<feature type="domain" description="FRG" evidence="1">
    <location>
        <begin position="21"/>
        <end position="126"/>
    </location>
</feature>
<reference evidence="2 3" key="1">
    <citation type="journal article" date="2019" name="Syst. Appl. Microbiol.">
        <title>Microvirga tunisiensis sp. nov., a root nodule symbiotic bacterium isolated from Lupinus micranthus and L. luteus grown in Northern Tunisia.</title>
        <authorList>
            <person name="Msaddak A."/>
            <person name="Rejili M."/>
            <person name="Duran D."/>
            <person name="Mars M."/>
            <person name="Palacios J.M."/>
            <person name="Ruiz-Argueso T."/>
            <person name="Rey L."/>
            <person name="Imperial J."/>
        </authorList>
    </citation>
    <scope>NUCLEOTIDE SEQUENCE [LARGE SCALE GENOMIC DNA]</scope>
    <source>
        <strain evidence="2 3">Lmie10</strain>
    </source>
</reference>
<dbReference type="InterPro" id="IPR014966">
    <property type="entry name" value="FRG-dom"/>
</dbReference>
<dbReference type="EMBL" id="VOSK01000116">
    <property type="protein sequence ID" value="MPR27963.1"/>
    <property type="molecule type" value="Genomic_DNA"/>
</dbReference>
<dbReference type="OrthoDB" id="9816036at2"/>
<evidence type="ECO:0000313" key="2">
    <source>
        <dbReference type="EMBL" id="MPR27963.1"/>
    </source>
</evidence>
<dbReference type="RefSeq" id="WP_152714271.1">
    <property type="nucleotide sequence ID" value="NZ_VOSJ01000289.1"/>
</dbReference>
<dbReference type="Pfam" id="PF08867">
    <property type="entry name" value="FRG"/>
    <property type="match status" value="1"/>
</dbReference>
<proteinExistence type="predicted"/>
<keyword evidence="3" id="KW-1185">Reference proteome</keyword>
<organism evidence="2 3">
    <name type="scientific">Microvirga tunisiensis</name>
    <dbReference type="NCBI Taxonomy" id="2108360"/>
    <lineage>
        <taxon>Bacteria</taxon>
        <taxon>Pseudomonadati</taxon>
        <taxon>Pseudomonadota</taxon>
        <taxon>Alphaproteobacteria</taxon>
        <taxon>Hyphomicrobiales</taxon>
        <taxon>Methylobacteriaceae</taxon>
        <taxon>Microvirga</taxon>
    </lineage>
</organism>
<evidence type="ECO:0000259" key="1">
    <source>
        <dbReference type="SMART" id="SM00901"/>
    </source>
</evidence>
<evidence type="ECO:0000313" key="3">
    <source>
        <dbReference type="Proteomes" id="UP000403266"/>
    </source>
</evidence>
<name>A0A5N7MM55_9HYPH</name>
<accession>A0A5N7MM55</accession>
<dbReference type="SMART" id="SM00901">
    <property type="entry name" value="FRG"/>
    <property type="match status" value="1"/>
</dbReference>
<protein>
    <submittedName>
        <fullName evidence="2">FRG domain-containing protein</fullName>
    </submittedName>
</protein>
<sequence length="233" mass="26548">MVDHVIKSYEDFHKWVFDHFLDHGSLFRGHANIDYLLMPSVGRQLAKFVGDKKTKQNLLDQERWSFDIFEKEAMAFVSGPKPNRWEMLALAQHHGLPTRLLDWTHNPMVALYFAVRDDQPANGVIYGFGANMMPDLADAEDPPQDPLSISQNWQFISHRISPRIVAQESVFTAHADPTEIFSSPFIYRAVIPAELKHNLRIILHRYGMTAKVIFPGLDGIARTVSYLKFGGGS</sequence>
<gene>
    <name evidence="2" type="ORF">FS320_23045</name>
</gene>
<comment type="caution">
    <text evidence="2">The sequence shown here is derived from an EMBL/GenBank/DDBJ whole genome shotgun (WGS) entry which is preliminary data.</text>
</comment>
<dbReference type="AlphaFoldDB" id="A0A5N7MM55"/>